<keyword evidence="1" id="KW-0812">Transmembrane</keyword>
<keyword evidence="1" id="KW-0472">Membrane</keyword>
<dbReference type="AlphaFoldDB" id="A0A371I610"/>
<organism evidence="2 3">
    <name type="scientific">Mucuna pruriens</name>
    <name type="common">Velvet bean</name>
    <name type="synonym">Dolichos pruriens</name>
    <dbReference type="NCBI Taxonomy" id="157652"/>
    <lineage>
        <taxon>Eukaryota</taxon>
        <taxon>Viridiplantae</taxon>
        <taxon>Streptophyta</taxon>
        <taxon>Embryophyta</taxon>
        <taxon>Tracheophyta</taxon>
        <taxon>Spermatophyta</taxon>
        <taxon>Magnoliopsida</taxon>
        <taxon>eudicotyledons</taxon>
        <taxon>Gunneridae</taxon>
        <taxon>Pentapetalae</taxon>
        <taxon>rosids</taxon>
        <taxon>fabids</taxon>
        <taxon>Fabales</taxon>
        <taxon>Fabaceae</taxon>
        <taxon>Papilionoideae</taxon>
        <taxon>50 kb inversion clade</taxon>
        <taxon>NPAAA clade</taxon>
        <taxon>indigoferoid/millettioid clade</taxon>
        <taxon>Phaseoleae</taxon>
        <taxon>Mucuna</taxon>
    </lineage>
</organism>
<gene>
    <name evidence="2" type="ORF">CR513_04994</name>
</gene>
<accession>A0A371I610</accession>
<proteinExistence type="predicted"/>
<reference evidence="2" key="1">
    <citation type="submission" date="2018-05" db="EMBL/GenBank/DDBJ databases">
        <title>Draft genome of Mucuna pruriens seed.</title>
        <authorList>
            <person name="Nnadi N.E."/>
            <person name="Vos R."/>
            <person name="Hasami M.H."/>
            <person name="Devisetty U.K."/>
            <person name="Aguiy J.C."/>
        </authorList>
    </citation>
    <scope>NUCLEOTIDE SEQUENCE [LARGE SCALE GENOMIC DNA]</scope>
    <source>
        <strain evidence="2">JCA_2017</strain>
    </source>
</reference>
<feature type="transmembrane region" description="Helical" evidence="1">
    <location>
        <begin position="123"/>
        <end position="145"/>
    </location>
</feature>
<feature type="transmembrane region" description="Helical" evidence="1">
    <location>
        <begin position="76"/>
        <end position="99"/>
    </location>
</feature>
<sequence>MTFIEAPKSSMASTKVQSPMVHGTEKISGSQIFFGRACLVPAMRSSFFISADTIPPSSTPPFIFFLLCTHNSLRNFAYLGICFMASRSGILISTFRNIFSNSSSNLGFLAESPTVVLASQHPVWTQCQLILVSTAVLLVILYRFLVILHSHSLRQECVGYTERSPPTASNFPNPGLVPPRSRETLHEYWKRFNKLCATCPYHQINEQLLIQYFY</sequence>
<dbReference type="EMBL" id="QJKJ01000836">
    <property type="protein sequence ID" value="RDY10478.1"/>
    <property type="molecule type" value="Genomic_DNA"/>
</dbReference>
<name>A0A371I610_MUCPR</name>
<evidence type="ECO:0008006" key="4">
    <source>
        <dbReference type="Google" id="ProtNLM"/>
    </source>
</evidence>
<keyword evidence="1" id="KW-1133">Transmembrane helix</keyword>
<comment type="caution">
    <text evidence="2">The sequence shown here is derived from an EMBL/GenBank/DDBJ whole genome shotgun (WGS) entry which is preliminary data.</text>
</comment>
<protein>
    <recommendedName>
        <fullName evidence="4">Retrotransposon gag domain-containing protein</fullName>
    </recommendedName>
</protein>
<evidence type="ECO:0000313" key="2">
    <source>
        <dbReference type="EMBL" id="RDY10478.1"/>
    </source>
</evidence>
<dbReference type="OrthoDB" id="1748880at2759"/>
<evidence type="ECO:0000313" key="3">
    <source>
        <dbReference type="Proteomes" id="UP000257109"/>
    </source>
</evidence>
<keyword evidence="3" id="KW-1185">Reference proteome</keyword>
<evidence type="ECO:0000256" key="1">
    <source>
        <dbReference type="SAM" id="Phobius"/>
    </source>
</evidence>
<dbReference type="Proteomes" id="UP000257109">
    <property type="component" value="Unassembled WGS sequence"/>
</dbReference>
<feature type="non-terminal residue" evidence="2">
    <location>
        <position position="1"/>
    </location>
</feature>